<accession>A0A6P2VT11</accession>
<dbReference type="AlphaFoldDB" id="A0A6P2VT11"/>
<evidence type="ECO:0000313" key="3">
    <source>
        <dbReference type="Proteomes" id="UP000494110"/>
    </source>
</evidence>
<proteinExistence type="predicted"/>
<reference evidence="2 3" key="1">
    <citation type="submission" date="2019-09" db="EMBL/GenBank/DDBJ databases">
        <authorList>
            <person name="Depoorter E."/>
        </authorList>
    </citation>
    <scope>NUCLEOTIDE SEQUENCE [LARGE SCALE GENOMIC DNA]</scope>
    <source>
        <strain evidence="2">R-39750</strain>
    </source>
</reference>
<dbReference type="Proteomes" id="UP000494110">
    <property type="component" value="Unassembled WGS sequence"/>
</dbReference>
<name>A0A6P2VT11_BURL3</name>
<feature type="compositionally biased region" description="Basic and acidic residues" evidence="1">
    <location>
        <begin position="9"/>
        <end position="31"/>
    </location>
</feature>
<sequence length="31" mass="3681">MLSKNQAHNHNEHKQQRDDLASTPLQHHEHV</sequence>
<organism evidence="2 3">
    <name type="scientific">Burkholderia lata (strain ATCC 17760 / DSM 23089 / LMG 22485 / NCIMB 9086 / R18194 / 383)</name>
    <dbReference type="NCBI Taxonomy" id="482957"/>
    <lineage>
        <taxon>Bacteria</taxon>
        <taxon>Pseudomonadati</taxon>
        <taxon>Pseudomonadota</taxon>
        <taxon>Betaproteobacteria</taxon>
        <taxon>Burkholderiales</taxon>
        <taxon>Burkholderiaceae</taxon>
        <taxon>Burkholderia</taxon>
        <taxon>Burkholderia cepacia complex</taxon>
    </lineage>
</organism>
<dbReference type="EMBL" id="CABVQN010000004">
    <property type="protein sequence ID" value="VWC82741.1"/>
    <property type="molecule type" value="Genomic_DNA"/>
</dbReference>
<evidence type="ECO:0000313" key="2">
    <source>
        <dbReference type="EMBL" id="VWC82741.1"/>
    </source>
</evidence>
<gene>
    <name evidence="2" type="ORF">BLA39750_01325</name>
</gene>
<protein>
    <submittedName>
        <fullName evidence="2">Uncharacterized protein</fullName>
    </submittedName>
</protein>
<evidence type="ECO:0000256" key="1">
    <source>
        <dbReference type="SAM" id="MobiDB-lite"/>
    </source>
</evidence>
<feature type="region of interest" description="Disordered" evidence="1">
    <location>
        <begin position="1"/>
        <end position="31"/>
    </location>
</feature>